<proteinExistence type="predicted"/>
<reference evidence="1" key="1">
    <citation type="journal article" date="2023" name="Mol. Biol. Evol.">
        <title>Third-Generation Sequencing Reveals the Adaptive Role of the Epigenome in Three Deep-Sea Polychaetes.</title>
        <authorList>
            <person name="Perez M."/>
            <person name="Aroh O."/>
            <person name="Sun Y."/>
            <person name="Lan Y."/>
            <person name="Juniper S.K."/>
            <person name="Young C.R."/>
            <person name="Angers B."/>
            <person name="Qian P.Y."/>
        </authorList>
    </citation>
    <scope>NUCLEOTIDE SEQUENCE</scope>
    <source>
        <strain evidence="1">P08H-3</strain>
    </source>
</reference>
<gene>
    <name evidence="1" type="ORF">LSH36_449g03046</name>
</gene>
<keyword evidence="2" id="KW-1185">Reference proteome</keyword>
<evidence type="ECO:0000313" key="1">
    <source>
        <dbReference type="EMBL" id="KAK2149500.1"/>
    </source>
</evidence>
<evidence type="ECO:0000313" key="2">
    <source>
        <dbReference type="Proteomes" id="UP001208570"/>
    </source>
</evidence>
<accession>A0AAD9MXW7</accession>
<organism evidence="1 2">
    <name type="scientific">Paralvinella palmiformis</name>
    <dbReference type="NCBI Taxonomy" id="53620"/>
    <lineage>
        <taxon>Eukaryota</taxon>
        <taxon>Metazoa</taxon>
        <taxon>Spiralia</taxon>
        <taxon>Lophotrochozoa</taxon>
        <taxon>Annelida</taxon>
        <taxon>Polychaeta</taxon>
        <taxon>Sedentaria</taxon>
        <taxon>Canalipalpata</taxon>
        <taxon>Terebellida</taxon>
        <taxon>Terebelliformia</taxon>
        <taxon>Alvinellidae</taxon>
        <taxon>Paralvinella</taxon>
    </lineage>
</organism>
<protein>
    <submittedName>
        <fullName evidence="1">Uncharacterized protein</fullName>
    </submittedName>
</protein>
<comment type="caution">
    <text evidence="1">The sequence shown here is derived from an EMBL/GenBank/DDBJ whole genome shotgun (WGS) entry which is preliminary data.</text>
</comment>
<sequence length="125" mass="14315">MGDVRLSLASSRTNWPRSVTERLPSSNGKRFNANCHSLLRDAEQYISYTIPTYSLDGKKRITINSTSFSRSLFSDVLHVSWPTASHTNYDAKTTKRKTTDLFTDTHTHTHKLITFNSITRPQFPH</sequence>
<dbReference type="Proteomes" id="UP001208570">
    <property type="component" value="Unassembled WGS sequence"/>
</dbReference>
<dbReference type="AlphaFoldDB" id="A0AAD9MXW7"/>
<dbReference type="EMBL" id="JAODUP010000449">
    <property type="protein sequence ID" value="KAK2149500.1"/>
    <property type="molecule type" value="Genomic_DNA"/>
</dbReference>
<name>A0AAD9MXW7_9ANNE</name>